<evidence type="ECO:0000256" key="2">
    <source>
        <dbReference type="SAM" id="MobiDB-lite"/>
    </source>
</evidence>
<name>K0THJ0_THAOC</name>
<feature type="region of interest" description="Disordered" evidence="2">
    <location>
        <begin position="670"/>
        <end position="802"/>
    </location>
</feature>
<reference evidence="3 4" key="1">
    <citation type="journal article" date="2012" name="Genome Biol.">
        <title>Genome and low-iron response of an oceanic diatom adapted to chronic iron limitation.</title>
        <authorList>
            <person name="Lommer M."/>
            <person name="Specht M."/>
            <person name="Roy A.S."/>
            <person name="Kraemer L."/>
            <person name="Andreson R."/>
            <person name="Gutowska M.A."/>
            <person name="Wolf J."/>
            <person name="Bergner S.V."/>
            <person name="Schilhabel M.B."/>
            <person name="Klostermeier U.C."/>
            <person name="Beiko R.G."/>
            <person name="Rosenstiel P."/>
            <person name="Hippler M."/>
            <person name="Laroche J."/>
        </authorList>
    </citation>
    <scope>NUCLEOTIDE SEQUENCE [LARGE SCALE GENOMIC DNA]</scope>
    <source>
        <strain evidence="3 4">CCMP1005</strain>
    </source>
</reference>
<keyword evidence="4" id="KW-1185">Reference proteome</keyword>
<feature type="region of interest" description="Disordered" evidence="2">
    <location>
        <begin position="472"/>
        <end position="492"/>
    </location>
</feature>
<dbReference type="Proteomes" id="UP000266841">
    <property type="component" value="Unassembled WGS sequence"/>
</dbReference>
<evidence type="ECO:0000256" key="1">
    <source>
        <dbReference type="SAM" id="Coils"/>
    </source>
</evidence>
<dbReference type="OrthoDB" id="10678646at2759"/>
<gene>
    <name evidence="3" type="ORF">THAOC_05274</name>
</gene>
<feature type="region of interest" description="Disordered" evidence="2">
    <location>
        <begin position="19"/>
        <end position="74"/>
    </location>
</feature>
<dbReference type="eggNOG" id="ENOG502QYB9">
    <property type="taxonomic scope" value="Eukaryota"/>
</dbReference>
<feature type="coiled-coil region" evidence="1">
    <location>
        <begin position="580"/>
        <end position="621"/>
    </location>
</feature>
<feature type="compositionally biased region" description="Low complexity" evidence="2">
    <location>
        <begin position="733"/>
        <end position="751"/>
    </location>
</feature>
<accession>K0THJ0</accession>
<feature type="compositionally biased region" description="Polar residues" evidence="2">
    <location>
        <begin position="670"/>
        <end position="694"/>
    </location>
</feature>
<feature type="compositionally biased region" description="Basic and acidic residues" evidence="2">
    <location>
        <begin position="163"/>
        <end position="183"/>
    </location>
</feature>
<organism evidence="3 4">
    <name type="scientific">Thalassiosira oceanica</name>
    <name type="common">Marine diatom</name>
    <dbReference type="NCBI Taxonomy" id="159749"/>
    <lineage>
        <taxon>Eukaryota</taxon>
        <taxon>Sar</taxon>
        <taxon>Stramenopiles</taxon>
        <taxon>Ochrophyta</taxon>
        <taxon>Bacillariophyta</taxon>
        <taxon>Coscinodiscophyceae</taxon>
        <taxon>Thalassiosirophycidae</taxon>
        <taxon>Thalassiosirales</taxon>
        <taxon>Thalassiosiraceae</taxon>
        <taxon>Thalassiosira</taxon>
    </lineage>
</organism>
<proteinExistence type="predicted"/>
<feature type="compositionally biased region" description="Basic and acidic residues" evidence="2">
    <location>
        <begin position="791"/>
        <end position="802"/>
    </location>
</feature>
<feature type="region of interest" description="Disordered" evidence="2">
    <location>
        <begin position="145"/>
        <end position="284"/>
    </location>
</feature>
<dbReference type="AlphaFoldDB" id="K0THJ0"/>
<feature type="compositionally biased region" description="Low complexity" evidence="2">
    <location>
        <begin position="26"/>
        <end position="63"/>
    </location>
</feature>
<protein>
    <submittedName>
        <fullName evidence="3">Uncharacterized protein</fullName>
    </submittedName>
</protein>
<feature type="compositionally biased region" description="Polar residues" evidence="2">
    <location>
        <begin position="715"/>
        <end position="726"/>
    </location>
</feature>
<comment type="caution">
    <text evidence="3">The sequence shown here is derived from an EMBL/GenBank/DDBJ whole genome shotgun (WGS) entry which is preliminary data.</text>
</comment>
<sequence>MAAAAAGPSELAAVFARRAAKTNDGASTSSAAKPPLSPPANDNSNSVSSTISSLNWKKSSSHSPPNGNCVDVAPLLTGTPSLPKSTTSNQCGTAVDQQSYMASPSSPVATKSRNIHSDEERAKFEARNLEAGIPTPSFLANARKNLRKPGSERTLDNSTTTSKVEHIDQRQIDADDGQSKELTRNVSSIEKTRARTLDAVNRTPHPRFHSIASSTESAPIDEETDHLPQRNQTRSKSDAALQHETLSARRTRMVESRSKESSSLVAAATAKKKTSSTKSSASGSIAAVTPGNVRREKLLARVRASKSNKTIEPINKGHPLGTAFDATKLSITSPTKDEFEVLFADELEKGNQTADLIKNESIDSLTHEMANLNHSTSTHDSATTIQTNNVTSTEGLNPRLTSNQYWNVTPSRSKDRHEQRIANASTPKIRGAYRRENFEPVQSTAHQQQKQIPLQSQSLPTIQCSQESDILNILPSPHGQQKHPDTSNLNLTQPYSLKERTPSQLSQLSAITTPSCFPQDIQVPSQSNNNRGLGHLQQPMLVGVTIEEAASFEGNTCSSNTPSNMPRDPNSLEFGSSALESTLENENARLREQLSTMSKRVEEKDAIISQLMKRIADLESTERAIAKGANMAAMTSSSLTPRSNPVTLLSPMSISGSALWTESSQLSQPNSAFHSFRSSSVDTESAQSVPSSTPLVAGSRTESAAGADLAMSPTAPGSSSLPSTPAQRVKLRSSSTASTASVTTSASGRSAKLSKSTSTRRGRNAVDSADKPKTRSRSVGGSSRRRRRSKKVADHEERKFVC</sequence>
<evidence type="ECO:0000313" key="4">
    <source>
        <dbReference type="Proteomes" id="UP000266841"/>
    </source>
</evidence>
<dbReference type="EMBL" id="AGNL01004814">
    <property type="protein sequence ID" value="EJK73121.1"/>
    <property type="molecule type" value="Genomic_DNA"/>
</dbReference>
<keyword evidence="1" id="KW-0175">Coiled coil</keyword>
<evidence type="ECO:0000313" key="3">
    <source>
        <dbReference type="EMBL" id="EJK73121.1"/>
    </source>
</evidence>
<dbReference type="OMA" id="LTHEMAN"/>